<keyword evidence="1" id="KW-0812">Transmembrane</keyword>
<name>A0A1Z4M1Y5_9CYAN</name>
<gene>
    <name evidence="2" type="ORF">NIES267_69970</name>
</gene>
<keyword evidence="1" id="KW-1133">Transmembrane helix</keyword>
<evidence type="ECO:0000256" key="1">
    <source>
        <dbReference type="SAM" id="Phobius"/>
    </source>
</evidence>
<feature type="transmembrane region" description="Helical" evidence="1">
    <location>
        <begin position="43"/>
        <end position="65"/>
    </location>
</feature>
<keyword evidence="3" id="KW-1185">Reference proteome</keyword>
<reference evidence="2 3" key="1">
    <citation type="submission" date="2017-06" db="EMBL/GenBank/DDBJ databases">
        <title>Genome sequencing of cyanobaciteial culture collection at National Institute for Environmental Studies (NIES).</title>
        <authorList>
            <person name="Hirose Y."/>
            <person name="Shimura Y."/>
            <person name="Fujisawa T."/>
            <person name="Nakamura Y."/>
            <person name="Kawachi M."/>
        </authorList>
    </citation>
    <scope>NUCLEOTIDE SEQUENCE [LARGE SCALE GENOMIC DNA]</scope>
    <source>
        <strain evidence="2 3">NIES-267</strain>
    </source>
</reference>
<proteinExistence type="predicted"/>
<organism evidence="2 3">
    <name type="scientific">Calothrix parasitica NIES-267</name>
    <dbReference type="NCBI Taxonomy" id="1973488"/>
    <lineage>
        <taxon>Bacteria</taxon>
        <taxon>Bacillati</taxon>
        <taxon>Cyanobacteriota</taxon>
        <taxon>Cyanophyceae</taxon>
        <taxon>Nostocales</taxon>
        <taxon>Calotrichaceae</taxon>
        <taxon>Calothrix</taxon>
    </lineage>
</organism>
<accession>A0A1Z4M1Y5</accession>
<protein>
    <submittedName>
        <fullName evidence="2">Uncharacterized protein</fullName>
    </submittedName>
</protein>
<keyword evidence="1" id="KW-0472">Membrane</keyword>
<evidence type="ECO:0000313" key="2">
    <source>
        <dbReference type="EMBL" id="BAY87475.1"/>
    </source>
</evidence>
<feature type="transmembrane region" description="Helical" evidence="1">
    <location>
        <begin position="7"/>
        <end position="28"/>
    </location>
</feature>
<sequence length="71" mass="8543">MNIESVGAFKILIIIYSLFSISFLINWIRFKLFNPSLYPEDKFIYLIVMLFITVFWVFAPPLYLIKFLRKS</sequence>
<dbReference type="EMBL" id="AP018227">
    <property type="protein sequence ID" value="BAY87475.1"/>
    <property type="molecule type" value="Genomic_DNA"/>
</dbReference>
<dbReference type="AlphaFoldDB" id="A0A1Z4M1Y5"/>
<dbReference type="Proteomes" id="UP000218418">
    <property type="component" value="Chromosome"/>
</dbReference>
<evidence type="ECO:0000313" key="3">
    <source>
        <dbReference type="Proteomes" id="UP000218418"/>
    </source>
</evidence>